<dbReference type="CDD" id="cd24138">
    <property type="entry name" value="TtcA-like"/>
    <property type="match status" value="1"/>
</dbReference>
<feature type="binding site" evidence="2">
    <location>
        <position position="149"/>
    </location>
    <ligand>
        <name>ATP</name>
        <dbReference type="ChEBI" id="CHEBI:30616"/>
    </ligand>
</feature>
<dbReference type="AlphaFoldDB" id="G0GAK0"/>
<name>G0GAK0_WINT7</name>
<dbReference type="Gene3D" id="3.40.50.620">
    <property type="entry name" value="HUPs"/>
    <property type="match status" value="1"/>
</dbReference>
<organism evidence="4 5">
    <name type="scientific">Winmispira thermophila (strain ATCC 700085 / DSM 6578 / Z-1203)</name>
    <name type="common">Spirochaeta thermophila</name>
    <dbReference type="NCBI Taxonomy" id="869211"/>
    <lineage>
        <taxon>Bacteria</taxon>
        <taxon>Pseudomonadati</taxon>
        <taxon>Spirochaetota</taxon>
        <taxon>Spirochaetia</taxon>
        <taxon>Winmispirales</taxon>
        <taxon>Winmispiraceae</taxon>
        <taxon>Winmispira</taxon>
    </lineage>
</organism>
<keyword evidence="2" id="KW-0067">ATP-binding</keyword>
<proteinExistence type="predicted"/>
<dbReference type="KEGG" id="stq:Spith_0686"/>
<dbReference type="PANTHER" id="PTHR43686:SF1">
    <property type="entry name" value="AMINOTRAN_5 DOMAIN-CONTAINING PROTEIN"/>
    <property type="match status" value="1"/>
</dbReference>
<dbReference type="InterPro" id="IPR014729">
    <property type="entry name" value="Rossmann-like_a/b/a_fold"/>
</dbReference>
<evidence type="ECO:0000256" key="2">
    <source>
        <dbReference type="PIRSR" id="PIRSR004976-51"/>
    </source>
</evidence>
<dbReference type="InterPro" id="IPR035107">
    <property type="entry name" value="tRNA_thiolation_TtcA_Ctu1"/>
</dbReference>
<evidence type="ECO:0000259" key="3">
    <source>
        <dbReference type="Pfam" id="PF01171"/>
    </source>
</evidence>
<accession>G0GAK0</accession>
<gene>
    <name evidence="4" type="ordered locus">Spith_0686</name>
</gene>
<feature type="binding site" evidence="2">
    <location>
        <position position="77"/>
    </location>
    <ligand>
        <name>ATP</name>
        <dbReference type="ChEBI" id="CHEBI:30616"/>
    </ligand>
</feature>
<dbReference type="PIRSF" id="PIRSF004976">
    <property type="entry name" value="ATPase_YdaO"/>
    <property type="match status" value="1"/>
</dbReference>
<dbReference type="InterPro" id="IPR011063">
    <property type="entry name" value="TilS/TtcA_N"/>
</dbReference>
<dbReference type="STRING" id="869211.Spith_0686"/>
<feature type="binding site" evidence="2">
    <location>
        <begin position="47"/>
        <end position="49"/>
    </location>
    <ligand>
        <name>ATP</name>
        <dbReference type="ChEBI" id="CHEBI:30616"/>
    </ligand>
</feature>
<dbReference type="OrthoDB" id="9801054at2"/>
<keyword evidence="5" id="KW-1185">Reference proteome</keyword>
<dbReference type="GO" id="GO:0008033">
    <property type="term" value="P:tRNA processing"/>
    <property type="evidence" value="ECO:0007669"/>
    <property type="project" value="InterPro"/>
</dbReference>
<dbReference type="HOGENOM" id="CLU_026481_5_2_12"/>
<protein>
    <submittedName>
        <fullName evidence="4">PP-loop domain protein</fullName>
    </submittedName>
</protein>
<dbReference type="PANTHER" id="PTHR43686">
    <property type="entry name" value="SULFURTRANSFERASE-RELATED"/>
    <property type="match status" value="1"/>
</dbReference>
<dbReference type="RefSeq" id="WP_014624343.1">
    <property type="nucleotide sequence ID" value="NC_017583.1"/>
</dbReference>
<feature type="binding site" evidence="2">
    <location>
        <position position="53"/>
    </location>
    <ligand>
        <name>ATP</name>
        <dbReference type="ChEBI" id="CHEBI:30616"/>
    </ligand>
</feature>
<keyword evidence="2" id="KW-0547">Nucleotide-binding</keyword>
<evidence type="ECO:0000313" key="4">
    <source>
        <dbReference type="EMBL" id="AEJ60965.1"/>
    </source>
</evidence>
<dbReference type="Proteomes" id="UP000007254">
    <property type="component" value="Chromosome"/>
</dbReference>
<sequence>MNTTGFDHIRRLFEGPLPPWLTRLARKAGRGINRYGMLGEGDRVLLGISGGKDSLVMALILSLRRRWLPIHYHLEAVHLNWQEYPISDEETDRLAAYFDAIDVPFTQITTTMFPGHYDGQFNCYLCARNRKRLLFTYMKEHDIPILALGHHLDDIVETTLINMAMRGRLFTMMPVQPFFGGLFTLIRPLCEVPESQVRTAVEKLGLPVVKPDCPYKDTNLRLRVKPLVEQLATLDPLAREKIYRSLLNIQPDYLPISLKTGHEYTTVEPEGTDEGP</sequence>
<feature type="binding site" evidence="2">
    <location>
        <position position="154"/>
    </location>
    <ligand>
        <name>ATP</name>
        <dbReference type="ChEBI" id="CHEBI:30616"/>
    </ligand>
</feature>
<feature type="domain" description="tRNA(Ile)-lysidine/2-thiocytidine synthase N-terminal" evidence="3">
    <location>
        <begin position="44"/>
        <end position="209"/>
    </location>
</feature>
<dbReference type="GO" id="GO:0005524">
    <property type="term" value="F:ATP binding"/>
    <property type="evidence" value="ECO:0007669"/>
    <property type="project" value="UniProtKB-KW"/>
</dbReference>
<reference evidence="4 5" key="1">
    <citation type="submission" date="2011-06" db="EMBL/GenBank/DDBJ databases">
        <title>The complete genome of Spirochaeta thermophila DSM 6578.</title>
        <authorList>
            <consortium name="US DOE Joint Genome Institute (JGI-PGF)"/>
            <person name="Lucas S."/>
            <person name="Lapidus A."/>
            <person name="Bruce D."/>
            <person name="Goodwin L."/>
            <person name="Pitluck S."/>
            <person name="Peters L."/>
            <person name="Kyrpides N."/>
            <person name="Mavromatis K."/>
            <person name="Ivanova N."/>
            <person name="Mikailova N."/>
            <person name="Pagani I."/>
            <person name="Chertkov O."/>
            <person name="Detter J.C."/>
            <person name="Tapia R."/>
            <person name="Han C."/>
            <person name="Land M."/>
            <person name="Hauser L."/>
            <person name="Markowitz V."/>
            <person name="Cheng J.-F."/>
            <person name="Hugenholtz P."/>
            <person name="Woyke T."/>
            <person name="Wu D."/>
            <person name="Spring S."/>
            <person name="Merkhoffer B."/>
            <person name="Schneider S."/>
            <person name="Klenk H.-P."/>
            <person name="Eisen J.A."/>
        </authorList>
    </citation>
    <scope>NUCLEOTIDE SEQUENCE [LARGE SCALE GENOMIC DNA]</scope>
    <source>
        <strain evidence="5">ATCC 700085 / DSM 6578 / Z-1203</strain>
    </source>
</reference>
<evidence type="ECO:0000256" key="1">
    <source>
        <dbReference type="ARBA" id="ARBA00022679"/>
    </source>
</evidence>
<dbReference type="GO" id="GO:0016740">
    <property type="term" value="F:transferase activity"/>
    <property type="evidence" value="ECO:0007669"/>
    <property type="project" value="UniProtKB-KW"/>
</dbReference>
<dbReference type="SUPFAM" id="SSF52402">
    <property type="entry name" value="Adenine nucleotide alpha hydrolases-like"/>
    <property type="match status" value="1"/>
</dbReference>
<dbReference type="Pfam" id="PF01171">
    <property type="entry name" value="ATP_bind_3"/>
    <property type="match status" value="1"/>
</dbReference>
<dbReference type="EMBL" id="CP002903">
    <property type="protein sequence ID" value="AEJ60965.1"/>
    <property type="molecule type" value="Genomic_DNA"/>
</dbReference>
<keyword evidence="1" id="KW-0808">Transferase</keyword>
<evidence type="ECO:0000313" key="5">
    <source>
        <dbReference type="Proteomes" id="UP000007254"/>
    </source>
</evidence>